<evidence type="ECO:0000313" key="4">
    <source>
        <dbReference type="Proteomes" id="UP001178277"/>
    </source>
</evidence>
<name>A0AA90NTY1_9BACI</name>
<protein>
    <submittedName>
        <fullName evidence="3">DUF4030 domain-containing protein</fullName>
    </submittedName>
</protein>
<dbReference type="Proteomes" id="UP001178277">
    <property type="component" value="Unassembled WGS sequence"/>
</dbReference>
<evidence type="ECO:0000256" key="1">
    <source>
        <dbReference type="SAM" id="Phobius"/>
    </source>
</evidence>
<dbReference type="Pfam" id="PF13786">
    <property type="entry name" value="DUF4179"/>
    <property type="match status" value="1"/>
</dbReference>
<feature type="domain" description="DUF4179" evidence="2">
    <location>
        <begin position="54"/>
        <end position="115"/>
    </location>
</feature>
<comment type="caution">
    <text evidence="3">The sequence shown here is derived from an EMBL/GenBank/DDBJ whole genome shotgun (WGS) entry which is preliminary data.</text>
</comment>
<gene>
    <name evidence="3" type="ORF">Q8G35_17210</name>
</gene>
<dbReference type="Pfam" id="PF13222">
    <property type="entry name" value="DUF4030"/>
    <property type="match status" value="1"/>
</dbReference>
<evidence type="ECO:0000259" key="2">
    <source>
        <dbReference type="Pfam" id="PF13786"/>
    </source>
</evidence>
<evidence type="ECO:0000313" key="3">
    <source>
        <dbReference type="EMBL" id="MDP1420085.1"/>
    </source>
</evidence>
<dbReference type="InterPro" id="IPR025436">
    <property type="entry name" value="DUF4179"/>
</dbReference>
<organism evidence="3 4">
    <name type="scientific">Peribacillus simplex</name>
    <dbReference type="NCBI Taxonomy" id="1478"/>
    <lineage>
        <taxon>Bacteria</taxon>
        <taxon>Bacillati</taxon>
        <taxon>Bacillota</taxon>
        <taxon>Bacilli</taxon>
        <taxon>Bacillales</taxon>
        <taxon>Bacillaceae</taxon>
        <taxon>Peribacillus</taxon>
    </lineage>
</organism>
<dbReference type="AlphaFoldDB" id="A0AA90NTY1"/>
<dbReference type="RefSeq" id="WP_305161286.1">
    <property type="nucleotide sequence ID" value="NZ_JAUUTP010000019.1"/>
</dbReference>
<proteinExistence type="predicted"/>
<reference evidence="3" key="1">
    <citation type="submission" date="2023-07" db="EMBL/GenBank/DDBJ databases">
        <title>Murine gut Bacillus species.</title>
        <authorList>
            <person name="Gutman E."/>
            <person name="Hashuel R."/>
            <person name="Litvak Y."/>
        </authorList>
    </citation>
    <scope>NUCLEOTIDE SEQUENCE</scope>
    <source>
        <strain evidence="3">RU283</strain>
    </source>
</reference>
<sequence length="351" mass="40438">MEDKMKNLQDKMNKTVLKEIRFEEKHKQNVLRTVGSLNNLSSSVIKKHRYSLGRKFTYSVCSVALLFTLFIGSAFFSPAMAEVVSKIPYLSKIFHSEPINRIIWGELEEKGYEINGVSGNASHILIKLNGSEQYFQDVHEEVKEIAAKILKSNEYDRYTIKVKREIDIEVPPTSEREKAIGEALNRINDQLIKLNFNVLSYGASYPSENSNKVIIEIDVPNTEKRIEEIKEITNEILRVKNIESYSIKINKIDLIQREKEAKWSEIFPTIYEGLTARSEYKVTGLTYSFHPAPLQIIISTSIYSSDKDAPEKVHIIEKTINEFLNSKEIKSKIDGEPYKIIIRSKDKQKIN</sequence>
<keyword evidence="1" id="KW-0812">Transmembrane</keyword>
<dbReference type="InterPro" id="IPR025108">
    <property type="entry name" value="DUF4030"/>
</dbReference>
<keyword evidence="1" id="KW-1133">Transmembrane helix</keyword>
<accession>A0AA90NTY1</accession>
<dbReference type="EMBL" id="JAUUTP010000019">
    <property type="protein sequence ID" value="MDP1420085.1"/>
    <property type="molecule type" value="Genomic_DNA"/>
</dbReference>
<feature type="transmembrane region" description="Helical" evidence="1">
    <location>
        <begin position="56"/>
        <end position="76"/>
    </location>
</feature>
<keyword evidence="1" id="KW-0472">Membrane</keyword>